<name>A0A814GS20_9BILA</name>
<evidence type="ECO:0000313" key="4">
    <source>
        <dbReference type="Proteomes" id="UP000663832"/>
    </source>
</evidence>
<dbReference type="EMBL" id="CAJNOM010000460">
    <property type="protein sequence ID" value="CAF1450561.1"/>
    <property type="molecule type" value="Genomic_DNA"/>
</dbReference>
<dbReference type="Proteomes" id="UP000663877">
    <property type="component" value="Unassembled WGS sequence"/>
</dbReference>
<gene>
    <name evidence="2" type="ORF">BJG266_LOCUS15899</name>
    <name evidence="3" type="ORF">QVE165_LOCUS40256</name>
</gene>
<evidence type="ECO:0000313" key="5">
    <source>
        <dbReference type="Proteomes" id="UP000663877"/>
    </source>
</evidence>
<organism evidence="2 5">
    <name type="scientific">Adineta steineri</name>
    <dbReference type="NCBI Taxonomy" id="433720"/>
    <lineage>
        <taxon>Eukaryota</taxon>
        <taxon>Metazoa</taxon>
        <taxon>Spiralia</taxon>
        <taxon>Gnathifera</taxon>
        <taxon>Rotifera</taxon>
        <taxon>Eurotatoria</taxon>
        <taxon>Bdelloidea</taxon>
        <taxon>Adinetida</taxon>
        <taxon>Adinetidae</taxon>
        <taxon>Adineta</taxon>
    </lineage>
</organism>
<evidence type="ECO:0000313" key="3">
    <source>
        <dbReference type="EMBL" id="CAF1450561.1"/>
    </source>
</evidence>
<reference evidence="2" key="1">
    <citation type="submission" date="2021-02" db="EMBL/GenBank/DDBJ databases">
        <authorList>
            <person name="Nowell W R."/>
        </authorList>
    </citation>
    <scope>NUCLEOTIDE SEQUENCE</scope>
</reference>
<dbReference type="Pfam" id="PF10494">
    <property type="entry name" value="Stk19"/>
    <property type="match status" value="1"/>
</dbReference>
<dbReference type="Proteomes" id="UP000663832">
    <property type="component" value="Unassembled WGS sequence"/>
</dbReference>
<dbReference type="OrthoDB" id="10261701at2759"/>
<comment type="caution">
    <text evidence="2">The sequence shown here is derived from an EMBL/GenBank/DDBJ whole genome shotgun (WGS) entry which is preliminary data.</text>
</comment>
<dbReference type="PANTHER" id="PTHR15243">
    <property type="entry name" value="SERINE/THREONINE-PROTEIN KINASE 19"/>
    <property type="match status" value="1"/>
</dbReference>
<evidence type="ECO:0000313" key="2">
    <source>
        <dbReference type="EMBL" id="CAF1000451.1"/>
    </source>
</evidence>
<accession>A0A814GS20</accession>
<dbReference type="EMBL" id="CAJNOI010000072">
    <property type="protein sequence ID" value="CAF1000451.1"/>
    <property type="molecule type" value="Genomic_DNA"/>
</dbReference>
<keyword evidence="4" id="KW-1185">Reference proteome</keyword>
<dbReference type="AlphaFoldDB" id="A0A814GS20"/>
<proteinExistence type="inferred from homology"/>
<evidence type="ECO:0000256" key="1">
    <source>
        <dbReference type="ARBA" id="ARBA00093458"/>
    </source>
</evidence>
<protein>
    <submittedName>
        <fullName evidence="2">Uncharacterized protein</fullName>
    </submittedName>
</protein>
<dbReference type="InterPro" id="IPR018865">
    <property type="entry name" value="STK19-like"/>
</dbReference>
<sequence length="256" mass="30011">MKRSYSSLNSISTKRLKNNNESLKNSSSLTSDSLTFFVDISKNSFINYLHIPPIIFKHQLYSLKSNNRTLIDCELQEMFNQNQIRLFHSHHGIMLMFTSDYHLIIERQLSENNLSSLSIEKTRLKQRFIQDLLPKYIRLSIDKNTLENEFKLNTNDIHLLIQLGLLLPKQINEYWFSLPNLSSFITCLDKGRRTLLQMLSRRTYKEIPMNEFRLRDMKKNCLLGFDYHIHDLIGANLAHIIDAPTGPIVRLGPEKV</sequence>
<dbReference type="PANTHER" id="PTHR15243:SF0">
    <property type="entry name" value="SERINE_THREONINE-PROTEIN KINASE 19"/>
    <property type="match status" value="1"/>
</dbReference>
<comment type="similarity">
    <text evidence="1">Belongs to the STK19 family.</text>
</comment>